<reference evidence="6 7" key="1">
    <citation type="submission" date="2018-08" db="EMBL/GenBank/DDBJ databases">
        <title>A genome reference for cultivated species of the human gut microbiota.</title>
        <authorList>
            <person name="Zou Y."/>
            <person name="Xue W."/>
            <person name="Luo G."/>
        </authorList>
    </citation>
    <scope>NUCLEOTIDE SEQUENCE [LARGE SCALE GENOMIC DNA]</scope>
    <source>
        <strain evidence="6 7">AF12-11</strain>
    </source>
</reference>
<dbReference type="InterPro" id="IPR051309">
    <property type="entry name" value="ABCF_ATPase"/>
</dbReference>
<dbReference type="FunFam" id="3.40.50.300:FF:000011">
    <property type="entry name" value="Putative ABC transporter ATP-binding component"/>
    <property type="match status" value="1"/>
</dbReference>
<dbReference type="AlphaFoldDB" id="A0A395XKD8"/>
<dbReference type="PROSITE" id="PS50893">
    <property type="entry name" value="ABC_TRANSPORTER_2"/>
    <property type="match status" value="2"/>
</dbReference>
<dbReference type="GO" id="GO:0003677">
    <property type="term" value="F:DNA binding"/>
    <property type="evidence" value="ECO:0007669"/>
    <property type="project" value="InterPro"/>
</dbReference>
<protein>
    <submittedName>
        <fullName evidence="6">ABC transporter ATP-binding protein</fullName>
    </submittedName>
</protein>
<name>A0A395XKD8_9FIRM</name>
<dbReference type="Pfam" id="PF16326">
    <property type="entry name" value="ABC_tran_CTD"/>
    <property type="match status" value="1"/>
</dbReference>
<accession>A0A395XKD8</accession>
<comment type="caution">
    <text evidence="6">The sequence shown here is derived from an EMBL/GenBank/DDBJ whole genome shotgun (WGS) entry which is preliminary data.</text>
</comment>
<dbReference type="InterPro" id="IPR027417">
    <property type="entry name" value="P-loop_NTPase"/>
</dbReference>
<organism evidence="6 7">
    <name type="scientific">Dorea formicigenerans</name>
    <dbReference type="NCBI Taxonomy" id="39486"/>
    <lineage>
        <taxon>Bacteria</taxon>
        <taxon>Bacillati</taxon>
        <taxon>Bacillota</taxon>
        <taxon>Clostridia</taxon>
        <taxon>Lachnospirales</taxon>
        <taxon>Lachnospiraceae</taxon>
        <taxon>Dorea</taxon>
    </lineage>
</organism>
<dbReference type="InterPro" id="IPR032781">
    <property type="entry name" value="ABC_tran_Xtn"/>
</dbReference>
<dbReference type="GO" id="GO:0016887">
    <property type="term" value="F:ATP hydrolysis activity"/>
    <property type="evidence" value="ECO:0007669"/>
    <property type="project" value="InterPro"/>
</dbReference>
<keyword evidence="2" id="KW-0547">Nucleotide-binding</keyword>
<evidence type="ECO:0000259" key="5">
    <source>
        <dbReference type="PROSITE" id="PS50893"/>
    </source>
</evidence>
<keyword evidence="1" id="KW-0677">Repeat</keyword>
<keyword evidence="3 6" id="KW-0067">ATP-binding</keyword>
<dbReference type="InterPro" id="IPR032524">
    <property type="entry name" value="ABC_tran_C"/>
</dbReference>
<evidence type="ECO:0000313" key="6">
    <source>
        <dbReference type="EMBL" id="RGW51876.1"/>
    </source>
</evidence>
<evidence type="ECO:0000256" key="3">
    <source>
        <dbReference type="ARBA" id="ARBA00022840"/>
    </source>
</evidence>
<dbReference type="GO" id="GO:0005524">
    <property type="term" value="F:ATP binding"/>
    <property type="evidence" value="ECO:0007669"/>
    <property type="project" value="UniProtKB-KW"/>
</dbReference>
<evidence type="ECO:0000256" key="4">
    <source>
        <dbReference type="SAM" id="Coils"/>
    </source>
</evidence>
<evidence type="ECO:0000256" key="2">
    <source>
        <dbReference type="ARBA" id="ARBA00022741"/>
    </source>
</evidence>
<gene>
    <name evidence="6" type="ORF">DWV67_10770</name>
</gene>
<dbReference type="EMBL" id="QSAJ01000026">
    <property type="protein sequence ID" value="RGW51876.1"/>
    <property type="molecule type" value="Genomic_DNA"/>
</dbReference>
<dbReference type="Proteomes" id="UP000266376">
    <property type="component" value="Unassembled WGS sequence"/>
</dbReference>
<dbReference type="PANTHER" id="PTHR42855:SF2">
    <property type="entry name" value="DRUG RESISTANCE ABC TRANSPORTER,ATP-BINDING PROTEIN"/>
    <property type="match status" value="1"/>
</dbReference>
<dbReference type="InterPro" id="IPR003439">
    <property type="entry name" value="ABC_transporter-like_ATP-bd"/>
</dbReference>
<dbReference type="SMART" id="SM00382">
    <property type="entry name" value="AAA"/>
    <property type="match status" value="2"/>
</dbReference>
<evidence type="ECO:0000256" key="1">
    <source>
        <dbReference type="ARBA" id="ARBA00022737"/>
    </source>
</evidence>
<dbReference type="Pfam" id="PF12848">
    <property type="entry name" value="ABC_tran_Xtn"/>
    <property type="match status" value="1"/>
</dbReference>
<dbReference type="CDD" id="cd03221">
    <property type="entry name" value="ABCF_EF-3"/>
    <property type="match status" value="2"/>
</dbReference>
<feature type="coiled-coil region" evidence="4">
    <location>
        <begin position="86"/>
        <end position="132"/>
    </location>
</feature>
<dbReference type="InterPro" id="IPR003593">
    <property type="entry name" value="AAA+_ATPase"/>
</dbReference>
<feature type="domain" description="ABC transporter" evidence="5">
    <location>
        <begin position="3"/>
        <end position="258"/>
    </location>
</feature>
<dbReference type="Gene3D" id="3.40.50.300">
    <property type="entry name" value="P-loop containing nucleotide triphosphate hydrolases"/>
    <property type="match status" value="2"/>
</dbReference>
<dbReference type="FunFam" id="3.40.50.300:FF:000309">
    <property type="entry name" value="ABC transporter ATP-binding protein"/>
    <property type="match status" value="1"/>
</dbReference>
<dbReference type="InterPro" id="IPR017871">
    <property type="entry name" value="ABC_transporter-like_CS"/>
</dbReference>
<feature type="domain" description="ABC transporter" evidence="5">
    <location>
        <begin position="328"/>
        <end position="541"/>
    </location>
</feature>
<dbReference type="SUPFAM" id="SSF52540">
    <property type="entry name" value="P-loop containing nucleoside triphosphate hydrolases"/>
    <property type="match status" value="2"/>
</dbReference>
<evidence type="ECO:0000313" key="7">
    <source>
        <dbReference type="Proteomes" id="UP000266376"/>
    </source>
</evidence>
<keyword evidence="4" id="KW-0175">Coiled coil</keyword>
<dbReference type="RefSeq" id="WP_119196278.1">
    <property type="nucleotide sequence ID" value="NZ_JBBNJA010000001.1"/>
</dbReference>
<dbReference type="PANTHER" id="PTHR42855">
    <property type="entry name" value="ABC TRANSPORTER ATP-BINDING SUBUNIT"/>
    <property type="match status" value="1"/>
</dbReference>
<sequence length="641" mass="72995">MILACHNIEKAFGEEVIVSGGSFHIEDHEKAALVGPNGAGKTTLLKMIVGEIQADGGNVVLTRGKTMGYLAQHQDMNNDHTIYQEVRTAKADILDMERQIREIEQEMKHLSGERLEERMNTYQRLTAAFERENGYACESEITGVLKGLGFTEEEFAKPVATLSGGQKTRVSLGKLLLTKPDILLLDEPTNHLDLNSISWLETYLLNYPGAVLIVSHDRYFLNRVVTKVVEIELGKLTTFMGNYTDYAKKKEMLREARMKEYLNQQQEIKHQEAVIEKLRSFNREKSIKRAESREKMLDKMTPVEKPMELHTDMHLTLEPSCVSGNDVLIVEHLSKAFPPQILFENISFEIKRGEHVAIIGDNGTGKTTILKILNQVLKADSGSFRLGSNVKIGYYDQEHHVLHMEKTIFQEISDDYPNLNNTQIRKVLAAFLFTGDDVFKLIGDLSGGERGRVSLAKLMLSEANFLILDEPTNHLDITSKEILEHALNNYTGTVLYVSHDRYFINQTATRIMDLVNRTFVNYIGNYDYYLEKKEELTAAYSNTSRLENNSSSVAADLASDSKLSWQEQKEAQAKERKRANEFKKTEERIGVLEDRSAEIDILMSQEEVYTNSVKCQELAKERAEIDAELETLYEKWEELAE</sequence>
<dbReference type="Gene3D" id="1.10.287.380">
    <property type="entry name" value="Valyl-tRNA synthetase, C-terminal domain"/>
    <property type="match status" value="1"/>
</dbReference>
<dbReference type="InterPro" id="IPR037118">
    <property type="entry name" value="Val-tRNA_synth_C_sf"/>
</dbReference>
<dbReference type="Pfam" id="PF00005">
    <property type="entry name" value="ABC_tran"/>
    <property type="match status" value="2"/>
</dbReference>
<proteinExistence type="predicted"/>
<dbReference type="PROSITE" id="PS00211">
    <property type="entry name" value="ABC_TRANSPORTER_1"/>
    <property type="match status" value="1"/>
</dbReference>